<dbReference type="Gene3D" id="2.170.130.10">
    <property type="entry name" value="TonB-dependent receptor, plug domain"/>
    <property type="match status" value="1"/>
</dbReference>
<keyword evidence="2" id="KW-0813">Transport</keyword>
<name>A0ABQ1MBP2_9SPHI</name>
<proteinExistence type="inferred from homology"/>
<keyword evidence="2" id="KW-0998">Cell outer membrane</keyword>
<evidence type="ECO:0000256" key="2">
    <source>
        <dbReference type="PROSITE-ProRule" id="PRU01360"/>
    </source>
</evidence>
<dbReference type="InterPro" id="IPR023996">
    <property type="entry name" value="TonB-dep_OMP_SusC/RagA"/>
</dbReference>
<evidence type="ECO:0000256" key="3">
    <source>
        <dbReference type="SAM" id="SignalP"/>
    </source>
</evidence>
<evidence type="ECO:0000256" key="1">
    <source>
        <dbReference type="ARBA" id="ARBA00022729"/>
    </source>
</evidence>
<dbReference type="InterPro" id="IPR012910">
    <property type="entry name" value="Plug_dom"/>
</dbReference>
<dbReference type="PANTHER" id="PTHR30069:SF29">
    <property type="entry name" value="HEMOGLOBIN AND HEMOGLOBIN-HAPTOGLOBIN-BINDING PROTEIN 1-RELATED"/>
    <property type="match status" value="1"/>
</dbReference>
<dbReference type="InterPro" id="IPR008969">
    <property type="entry name" value="CarboxyPept-like_regulatory"/>
</dbReference>
<dbReference type="PROSITE" id="PS52016">
    <property type="entry name" value="TONB_DEPENDENT_REC_3"/>
    <property type="match status" value="1"/>
</dbReference>
<keyword evidence="1 3" id="KW-0732">Signal</keyword>
<keyword evidence="6" id="KW-1185">Reference proteome</keyword>
<dbReference type="InterPro" id="IPR039426">
    <property type="entry name" value="TonB-dep_rcpt-like"/>
</dbReference>
<dbReference type="InterPro" id="IPR023997">
    <property type="entry name" value="TonB-dep_OMP_SusC/RagA_CS"/>
</dbReference>
<dbReference type="NCBIfam" id="TIGR04057">
    <property type="entry name" value="SusC_RagA_signa"/>
    <property type="match status" value="1"/>
</dbReference>
<comment type="similarity">
    <text evidence="2">Belongs to the TonB-dependent receptor family.</text>
</comment>
<protein>
    <submittedName>
        <fullName evidence="5">SusC/RagA family TonB-linked outer membrane protein</fullName>
    </submittedName>
</protein>
<comment type="subcellular location">
    <subcellularLocation>
        <location evidence="2">Cell outer membrane</location>
        <topology evidence="2">Multi-pass membrane protein</topology>
    </subcellularLocation>
</comment>
<dbReference type="SUPFAM" id="SSF56935">
    <property type="entry name" value="Porins"/>
    <property type="match status" value="1"/>
</dbReference>
<dbReference type="Pfam" id="PF07715">
    <property type="entry name" value="Plug"/>
    <property type="match status" value="1"/>
</dbReference>
<feature type="chain" id="PRO_5046297803" evidence="3">
    <location>
        <begin position="25"/>
        <end position="1028"/>
    </location>
</feature>
<reference evidence="6" key="1">
    <citation type="journal article" date="2019" name="Int. J. Syst. Evol. Microbiol.">
        <title>The Global Catalogue of Microorganisms (GCM) 10K type strain sequencing project: providing services to taxonomists for standard genome sequencing and annotation.</title>
        <authorList>
            <consortium name="The Broad Institute Genomics Platform"/>
            <consortium name="The Broad Institute Genome Sequencing Center for Infectious Disease"/>
            <person name="Wu L."/>
            <person name="Ma J."/>
        </authorList>
    </citation>
    <scope>NUCLEOTIDE SEQUENCE [LARGE SCALE GENOMIC DNA]</scope>
    <source>
        <strain evidence="6">CGMCC 1.15342</strain>
    </source>
</reference>
<dbReference type="Proteomes" id="UP000597338">
    <property type="component" value="Unassembled WGS sequence"/>
</dbReference>
<organism evidence="5 6">
    <name type="scientific">Parapedobacter defluvii</name>
    <dbReference type="NCBI Taxonomy" id="2045106"/>
    <lineage>
        <taxon>Bacteria</taxon>
        <taxon>Pseudomonadati</taxon>
        <taxon>Bacteroidota</taxon>
        <taxon>Sphingobacteriia</taxon>
        <taxon>Sphingobacteriales</taxon>
        <taxon>Sphingobacteriaceae</taxon>
        <taxon>Parapedobacter</taxon>
    </lineage>
</organism>
<keyword evidence="2" id="KW-1134">Transmembrane beta strand</keyword>
<feature type="domain" description="TonB-dependent receptor plug" evidence="4">
    <location>
        <begin position="123"/>
        <end position="221"/>
    </location>
</feature>
<keyword evidence="2" id="KW-0812">Transmembrane</keyword>
<feature type="signal peptide" evidence="3">
    <location>
        <begin position="1"/>
        <end position="24"/>
    </location>
</feature>
<evidence type="ECO:0000313" key="6">
    <source>
        <dbReference type="Proteomes" id="UP000597338"/>
    </source>
</evidence>
<evidence type="ECO:0000313" key="5">
    <source>
        <dbReference type="EMBL" id="GGC34821.1"/>
    </source>
</evidence>
<accession>A0ABQ1MBP2</accession>
<dbReference type="EMBL" id="BMIK01000010">
    <property type="protein sequence ID" value="GGC34821.1"/>
    <property type="molecule type" value="Genomic_DNA"/>
</dbReference>
<dbReference type="RefSeq" id="WP_188751873.1">
    <property type="nucleotide sequence ID" value="NZ_BMIK01000010.1"/>
</dbReference>
<comment type="caution">
    <text evidence="5">The sequence shown here is derived from an EMBL/GenBank/DDBJ whole genome shotgun (WGS) entry which is preliminary data.</text>
</comment>
<dbReference type="SUPFAM" id="SSF49464">
    <property type="entry name" value="Carboxypeptidase regulatory domain-like"/>
    <property type="match status" value="1"/>
</dbReference>
<dbReference type="InterPro" id="IPR037066">
    <property type="entry name" value="Plug_dom_sf"/>
</dbReference>
<dbReference type="PANTHER" id="PTHR30069">
    <property type="entry name" value="TONB-DEPENDENT OUTER MEMBRANE RECEPTOR"/>
    <property type="match status" value="1"/>
</dbReference>
<dbReference type="NCBIfam" id="TIGR04056">
    <property type="entry name" value="OMP_RagA_SusC"/>
    <property type="match status" value="1"/>
</dbReference>
<keyword evidence="2" id="KW-0472">Membrane</keyword>
<sequence length="1028" mass="114291">MMDNLKWSLVLICLWLFQNGPAHAQVQPERITVSGTVTNERNEPLVGARVVELGVPTNGTATNEDGGFALTVGRNATLEISSIGYATQRVDAVAGRSLAVTLTEDLAVLDEVVVVGYGQQRVATVTGSVSQIKTDKITVAPQVNVTHTLAGQLPGLISKQTSGIPGADDASLNIRGFGSPLVIVDGIETNINTLDPNQIETVSILKDGAASIYGARAGNGVLLVTTKRGKQGKPNVQVNSSFTLQGSTRVIRPATSAERAQFEVDKWLNAEKPADQVPFTEAEIQKFRDGSDPKYLNTNWFDAAIRRYAPQQNHNFSLSGGTEAVKYYGYFGANRQETILKTNGGNYDRYNFQANVEAKVTQQLSAAMDIQYFNEHRMYPSGADGVGTNNNFWRDLIYAADPSFAMELPDPNRMPYAGITYGNPIFGTNAELSGAQDKVNSITQLRGELKYDFTAVPGLNAKGVMIYRANSFDQKVVKNQERFYTYSAETGDYTYVRSSQDPMFLSRAASTDNRLVQQYSLNYDRSFLDAHNVSGMFMYEYIYERGRGFDASRGGFQSMAIEELFAGDRTTSANNSSSFANGRVSWIGRLNYSYRDRYMVETILRADASSRFAQGQRWGYFPSVSLGWNIAKENFLNKYDVFDILKLRASYGSSGYDAVANFAYLAGYRFDGTYTLGNTLYSGLIPTGLANTGLTWEQMAIYNAGLDFSLWHQKLYGEFEVFRRERKGIPGSRTQSLPTTFGAELPVENLNSQRAQGVELRLGTAGTAGEWKYDVTGNIAYSRSKWLSIDEPAYTDPDEIRLYKRSGEYTDRRFGYVFDGLFTSQEEIDNWPLSFDALNQDNASLRPGDVKYKDLNGDNVINWRDQAEIGKGAEPHWTFGLNLVLRYKRFDFSALVQGAFDYTTNVMLESAPTVLYYGNYWNNRDNNRADALLPRPAGSSTNDFYSDYRNHNTAYARLKNMSLGYELPTAILSKAGISRFRVYVAGANLYTVSSLNKYGVDPEMPEGYGVGIYYPQQFTMSVGCNLSF</sequence>
<gene>
    <name evidence="5" type="ORF">GCM10011386_28700</name>
</gene>
<dbReference type="Pfam" id="PF13715">
    <property type="entry name" value="CarbopepD_reg_2"/>
    <property type="match status" value="1"/>
</dbReference>
<evidence type="ECO:0000259" key="4">
    <source>
        <dbReference type="Pfam" id="PF07715"/>
    </source>
</evidence>